<dbReference type="EMBL" id="CAMGYJ010000008">
    <property type="protein sequence ID" value="CAI0466928.1"/>
    <property type="molecule type" value="Genomic_DNA"/>
</dbReference>
<protein>
    <recommendedName>
        <fullName evidence="1">Reverse transcriptase zinc-binding domain-containing protein</fullName>
    </recommendedName>
</protein>
<evidence type="ECO:0000313" key="3">
    <source>
        <dbReference type="Proteomes" id="UP001154282"/>
    </source>
</evidence>
<sequence length="161" mass="18521">MWLVAHKKILTLDNLQRRGWLLANRCYMCHSAEESINHLLIECDFAKQVWRGFGRVCSILAPPTGDILMAIQRWSSDLPDNLVGWIGFCALHVISWQVWLERNSRVFRDRCLGVADVLKKALLLIVDNLIAHGKISREEGMGWMLDVRRSLDPSYGFALMQ</sequence>
<proteinExistence type="predicted"/>
<gene>
    <name evidence="2" type="ORF">LITE_LOCUS37241</name>
</gene>
<comment type="caution">
    <text evidence="2">The sequence shown here is derived from an EMBL/GenBank/DDBJ whole genome shotgun (WGS) entry which is preliminary data.</text>
</comment>
<evidence type="ECO:0000313" key="2">
    <source>
        <dbReference type="EMBL" id="CAI0466928.1"/>
    </source>
</evidence>
<feature type="domain" description="Reverse transcriptase zinc-binding" evidence="1">
    <location>
        <begin position="1"/>
        <end position="50"/>
    </location>
</feature>
<dbReference type="Proteomes" id="UP001154282">
    <property type="component" value="Unassembled WGS sequence"/>
</dbReference>
<evidence type="ECO:0000259" key="1">
    <source>
        <dbReference type="Pfam" id="PF13966"/>
    </source>
</evidence>
<reference evidence="2" key="1">
    <citation type="submission" date="2022-08" db="EMBL/GenBank/DDBJ databases">
        <authorList>
            <person name="Gutierrez-Valencia J."/>
        </authorList>
    </citation>
    <scope>NUCLEOTIDE SEQUENCE</scope>
</reference>
<dbReference type="Pfam" id="PF13966">
    <property type="entry name" value="zf-RVT"/>
    <property type="match status" value="1"/>
</dbReference>
<dbReference type="AlphaFoldDB" id="A0AAV0P9D0"/>
<dbReference type="InterPro" id="IPR026960">
    <property type="entry name" value="RVT-Znf"/>
</dbReference>
<organism evidence="2 3">
    <name type="scientific">Linum tenue</name>
    <dbReference type="NCBI Taxonomy" id="586396"/>
    <lineage>
        <taxon>Eukaryota</taxon>
        <taxon>Viridiplantae</taxon>
        <taxon>Streptophyta</taxon>
        <taxon>Embryophyta</taxon>
        <taxon>Tracheophyta</taxon>
        <taxon>Spermatophyta</taxon>
        <taxon>Magnoliopsida</taxon>
        <taxon>eudicotyledons</taxon>
        <taxon>Gunneridae</taxon>
        <taxon>Pentapetalae</taxon>
        <taxon>rosids</taxon>
        <taxon>fabids</taxon>
        <taxon>Malpighiales</taxon>
        <taxon>Linaceae</taxon>
        <taxon>Linum</taxon>
    </lineage>
</organism>
<keyword evidence="3" id="KW-1185">Reference proteome</keyword>
<name>A0AAV0P9D0_9ROSI</name>
<accession>A0AAV0P9D0</accession>